<feature type="non-terminal residue" evidence="1">
    <location>
        <position position="1"/>
    </location>
</feature>
<evidence type="ECO:0000313" key="1">
    <source>
        <dbReference type="EMBL" id="KAF9993272.1"/>
    </source>
</evidence>
<keyword evidence="2" id="KW-1185">Reference proteome</keyword>
<dbReference type="EMBL" id="JAAAHW010001892">
    <property type="protein sequence ID" value="KAF9993272.1"/>
    <property type="molecule type" value="Genomic_DNA"/>
</dbReference>
<dbReference type="Proteomes" id="UP000749646">
    <property type="component" value="Unassembled WGS sequence"/>
</dbReference>
<feature type="non-terminal residue" evidence="1">
    <location>
        <position position="54"/>
    </location>
</feature>
<name>A0A9P6MDF0_9FUNG</name>
<proteinExistence type="predicted"/>
<evidence type="ECO:0000313" key="2">
    <source>
        <dbReference type="Proteomes" id="UP000749646"/>
    </source>
</evidence>
<protein>
    <submittedName>
        <fullName evidence="1">Uncharacterized protein</fullName>
    </submittedName>
</protein>
<gene>
    <name evidence="1" type="ORF">BGZ65_011232</name>
</gene>
<organism evidence="1 2">
    <name type="scientific">Modicella reniformis</name>
    <dbReference type="NCBI Taxonomy" id="1440133"/>
    <lineage>
        <taxon>Eukaryota</taxon>
        <taxon>Fungi</taxon>
        <taxon>Fungi incertae sedis</taxon>
        <taxon>Mucoromycota</taxon>
        <taxon>Mortierellomycotina</taxon>
        <taxon>Mortierellomycetes</taxon>
        <taxon>Mortierellales</taxon>
        <taxon>Mortierellaceae</taxon>
        <taxon>Modicella</taxon>
    </lineage>
</organism>
<reference evidence="1" key="1">
    <citation type="journal article" date="2020" name="Fungal Divers.">
        <title>Resolving the Mortierellaceae phylogeny through synthesis of multi-gene phylogenetics and phylogenomics.</title>
        <authorList>
            <person name="Vandepol N."/>
            <person name="Liber J."/>
            <person name="Desiro A."/>
            <person name="Na H."/>
            <person name="Kennedy M."/>
            <person name="Barry K."/>
            <person name="Grigoriev I.V."/>
            <person name="Miller A.N."/>
            <person name="O'Donnell K."/>
            <person name="Stajich J.E."/>
            <person name="Bonito G."/>
        </authorList>
    </citation>
    <scope>NUCLEOTIDE SEQUENCE</scope>
    <source>
        <strain evidence="1">MES-2147</strain>
    </source>
</reference>
<dbReference type="AlphaFoldDB" id="A0A9P6MDF0"/>
<accession>A0A9P6MDF0</accession>
<comment type="caution">
    <text evidence="1">The sequence shown here is derived from an EMBL/GenBank/DDBJ whole genome shotgun (WGS) entry which is preliminary data.</text>
</comment>
<sequence>EHCCNDHDHCQHKQSSIPVNRLLFCGVVLGWYCWSDCLVLLVACWHCPHWCLWN</sequence>